<name>A0A2T5XZ31_9FLAO</name>
<feature type="chain" id="PRO_5015601330" evidence="1">
    <location>
        <begin position="19"/>
        <end position="201"/>
    </location>
</feature>
<sequence length="201" mass="23308">MRKLTFLAGALIALVLTACGKKAPVLYDKEGFKETIALFNDSPVKDKEFLLVYFQSEKALEDNTLHFGRFIYPDNDKMVKQEFNFPKEWKDATALDNVKKEGEFFKLKDINTDKVVEKVKEGIEKFKDEFPDYENFNVSCIFLESDGTAGGYKVGFRMEFTEIGKGKSYQRIGRKRTVTTTYYRVLAEQKDGEWTFESEEK</sequence>
<evidence type="ECO:0000256" key="1">
    <source>
        <dbReference type="SAM" id="SignalP"/>
    </source>
</evidence>
<accession>A0A2T5XZ31</accession>
<dbReference type="PROSITE" id="PS51257">
    <property type="entry name" value="PROKAR_LIPOPROTEIN"/>
    <property type="match status" value="1"/>
</dbReference>
<feature type="signal peptide" evidence="1">
    <location>
        <begin position="1"/>
        <end position="18"/>
    </location>
</feature>
<proteinExistence type="predicted"/>
<dbReference type="EMBL" id="QBKG01000001">
    <property type="protein sequence ID" value="PTX08784.1"/>
    <property type="molecule type" value="Genomic_DNA"/>
</dbReference>
<evidence type="ECO:0000259" key="2">
    <source>
        <dbReference type="Pfam" id="PF07876"/>
    </source>
</evidence>
<gene>
    <name evidence="3" type="ORF">C8P65_101453</name>
</gene>
<dbReference type="InterPro" id="IPR013097">
    <property type="entry name" value="Dabb"/>
</dbReference>
<comment type="caution">
    <text evidence="3">The sequence shown here is derived from an EMBL/GenBank/DDBJ whole genome shotgun (WGS) entry which is preliminary data.</text>
</comment>
<dbReference type="Proteomes" id="UP000243985">
    <property type="component" value="Unassembled WGS sequence"/>
</dbReference>
<evidence type="ECO:0000313" key="4">
    <source>
        <dbReference type="Proteomes" id="UP000243985"/>
    </source>
</evidence>
<organism evidence="3 4">
    <name type="scientific">Capnocytophaga leadbetteri</name>
    <dbReference type="NCBI Taxonomy" id="327575"/>
    <lineage>
        <taxon>Bacteria</taxon>
        <taxon>Pseudomonadati</taxon>
        <taxon>Bacteroidota</taxon>
        <taxon>Flavobacteriia</taxon>
        <taxon>Flavobacteriales</taxon>
        <taxon>Flavobacteriaceae</taxon>
        <taxon>Capnocytophaga</taxon>
    </lineage>
</organism>
<protein>
    <submittedName>
        <fullName evidence="3">Stress responsive alpha/beta barrel protein</fullName>
    </submittedName>
</protein>
<dbReference type="GeneID" id="84579851"/>
<reference evidence="3 4" key="1">
    <citation type="submission" date="2018-04" db="EMBL/GenBank/DDBJ databases">
        <title>Genomic Encyclopedia of Archaeal and Bacterial Type Strains, Phase II (KMG-II): from individual species to whole genera.</title>
        <authorList>
            <person name="Goeker M."/>
        </authorList>
    </citation>
    <scope>NUCLEOTIDE SEQUENCE [LARGE SCALE GENOMIC DNA]</scope>
    <source>
        <strain evidence="3 4">DSM 22902</strain>
    </source>
</reference>
<keyword evidence="1" id="KW-0732">Signal</keyword>
<dbReference type="Pfam" id="PF07876">
    <property type="entry name" value="Dabb"/>
    <property type="match status" value="1"/>
</dbReference>
<dbReference type="AlphaFoldDB" id="A0A2T5XZ31"/>
<dbReference type="RefSeq" id="WP_009388812.1">
    <property type="nucleotide sequence ID" value="NZ_CP162011.1"/>
</dbReference>
<feature type="domain" description="Stress-response A/B barrel" evidence="2">
    <location>
        <begin position="104"/>
        <end position="170"/>
    </location>
</feature>
<dbReference type="Gene3D" id="3.30.70.100">
    <property type="match status" value="1"/>
</dbReference>
<evidence type="ECO:0000313" key="3">
    <source>
        <dbReference type="EMBL" id="PTX08784.1"/>
    </source>
</evidence>